<gene>
    <name evidence="3" type="ORF">N2599_30425</name>
</gene>
<dbReference type="RefSeq" id="WP_063829638.1">
    <property type="nucleotide sequence ID" value="NZ_CP104144.1"/>
</dbReference>
<keyword evidence="4" id="KW-1185">Reference proteome</keyword>
<protein>
    <recommendedName>
        <fullName evidence="5">DUF2892 domain-containing protein</fullName>
    </recommendedName>
</protein>
<name>A0ABY5XSG8_RHISU</name>
<evidence type="ECO:0000256" key="1">
    <source>
        <dbReference type="SAM" id="MobiDB-lite"/>
    </source>
</evidence>
<keyword evidence="2" id="KW-1133">Transmembrane helix</keyword>
<feature type="transmembrane region" description="Helical" evidence="2">
    <location>
        <begin position="57"/>
        <end position="76"/>
    </location>
</feature>
<geneLocation type="plasmid" evidence="3 4">
    <name>pWSM1592_1</name>
</geneLocation>
<proteinExistence type="predicted"/>
<feature type="region of interest" description="Disordered" evidence="1">
    <location>
        <begin position="97"/>
        <end position="122"/>
    </location>
</feature>
<evidence type="ECO:0008006" key="5">
    <source>
        <dbReference type="Google" id="ProtNLM"/>
    </source>
</evidence>
<evidence type="ECO:0000313" key="3">
    <source>
        <dbReference type="EMBL" id="UWU17109.1"/>
    </source>
</evidence>
<reference evidence="3" key="1">
    <citation type="submission" date="2022-09" db="EMBL/GenBank/DDBJ databases">
        <title>Australian commercial rhizobial inoculants.</title>
        <authorList>
            <person name="Kohlmeier M.G."/>
            <person name="O'Hara G.W."/>
            <person name="Colombi E."/>
            <person name="Ramsay J.P."/>
            <person name="Terpolilli J."/>
        </authorList>
    </citation>
    <scope>NUCLEOTIDE SEQUENCE</scope>
    <source>
        <strain evidence="3">WSM1592</strain>
        <plasmid evidence="3">pWSM1592_1</plasmid>
    </source>
</reference>
<accession>A0ABY5XSG8</accession>
<evidence type="ECO:0000313" key="4">
    <source>
        <dbReference type="Proteomes" id="UP001060123"/>
    </source>
</evidence>
<keyword evidence="2" id="KW-0812">Transmembrane</keyword>
<dbReference type="EMBL" id="CP104144">
    <property type="protein sequence ID" value="UWU17109.1"/>
    <property type="molecule type" value="Genomic_DNA"/>
</dbReference>
<feature type="region of interest" description="Disordered" evidence="1">
    <location>
        <begin position="1"/>
        <end position="23"/>
    </location>
</feature>
<organism evidence="3 4">
    <name type="scientific">Rhizobium sullae</name>
    <name type="common">Rhizobium hedysari</name>
    <dbReference type="NCBI Taxonomy" id="50338"/>
    <lineage>
        <taxon>Bacteria</taxon>
        <taxon>Pseudomonadati</taxon>
        <taxon>Pseudomonadota</taxon>
        <taxon>Alphaproteobacteria</taxon>
        <taxon>Hyphomicrobiales</taxon>
        <taxon>Rhizobiaceae</taxon>
        <taxon>Rhizobium/Agrobacterium group</taxon>
        <taxon>Rhizobium</taxon>
    </lineage>
</organism>
<keyword evidence="2" id="KW-0472">Membrane</keyword>
<sequence length="122" mass="12726">MNKPSLAKAPPHATSSRPLAGRLPSWLRGQRGLVVLGDLMFAFGLGLNWNWLVAAGVAPLILSALPCVAMCALGLCMNRMAGLQGKASSAVRPQIQSDFLPIGPPRSCCSSGQDDAATAVER</sequence>
<keyword evidence="3" id="KW-0614">Plasmid</keyword>
<dbReference type="Proteomes" id="UP001060123">
    <property type="component" value="Plasmid pWSM1592_1"/>
</dbReference>
<evidence type="ECO:0000256" key="2">
    <source>
        <dbReference type="SAM" id="Phobius"/>
    </source>
</evidence>